<organism evidence="2 3">
    <name type="scientific">Artemia franciscana</name>
    <name type="common">Brine shrimp</name>
    <name type="synonym">Artemia sanfranciscana</name>
    <dbReference type="NCBI Taxonomy" id="6661"/>
    <lineage>
        <taxon>Eukaryota</taxon>
        <taxon>Metazoa</taxon>
        <taxon>Ecdysozoa</taxon>
        <taxon>Arthropoda</taxon>
        <taxon>Crustacea</taxon>
        <taxon>Branchiopoda</taxon>
        <taxon>Anostraca</taxon>
        <taxon>Artemiidae</taxon>
        <taxon>Artemia</taxon>
    </lineage>
</organism>
<accession>A0AA88L6X7</accession>
<keyword evidence="1" id="KW-0106">Calcium</keyword>
<comment type="caution">
    <text evidence="2">The sequence shown here is derived from an EMBL/GenBank/DDBJ whole genome shotgun (WGS) entry which is preliminary data.</text>
</comment>
<gene>
    <name evidence="2" type="ORF">QYM36_004903</name>
</gene>
<dbReference type="Gene3D" id="1.10.238.10">
    <property type="entry name" value="EF-hand"/>
    <property type="match status" value="1"/>
</dbReference>
<evidence type="ECO:0000313" key="3">
    <source>
        <dbReference type="Proteomes" id="UP001187531"/>
    </source>
</evidence>
<dbReference type="Proteomes" id="UP001187531">
    <property type="component" value="Unassembled WGS sequence"/>
</dbReference>
<evidence type="ECO:0000256" key="1">
    <source>
        <dbReference type="ARBA" id="ARBA00022837"/>
    </source>
</evidence>
<name>A0AA88L6X7_ARTSF</name>
<dbReference type="PROSITE" id="PS00018">
    <property type="entry name" value="EF_HAND_1"/>
    <property type="match status" value="1"/>
</dbReference>
<reference evidence="2" key="1">
    <citation type="submission" date="2023-07" db="EMBL/GenBank/DDBJ databases">
        <title>Chromosome-level genome assembly of Artemia franciscana.</title>
        <authorList>
            <person name="Jo E."/>
        </authorList>
    </citation>
    <scope>NUCLEOTIDE SEQUENCE</scope>
    <source>
        <tissue evidence="2">Whole body</tissue>
    </source>
</reference>
<keyword evidence="3" id="KW-1185">Reference proteome</keyword>
<evidence type="ECO:0000313" key="2">
    <source>
        <dbReference type="EMBL" id="KAK2719232.1"/>
    </source>
</evidence>
<dbReference type="AlphaFoldDB" id="A0AA88L6X7"/>
<dbReference type="EMBL" id="JAVRJZ010000008">
    <property type="protein sequence ID" value="KAK2719232.1"/>
    <property type="molecule type" value="Genomic_DNA"/>
</dbReference>
<dbReference type="SUPFAM" id="SSF47473">
    <property type="entry name" value="EF-hand"/>
    <property type="match status" value="1"/>
</dbReference>
<dbReference type="InterPro" id="IPR018247">
    <property type="entry name" value="EF_Hand_1_Ca_BS"/>
</dbReference>
<sequence>MGVKKLLDYLYVRVSECLTQIAVNTMERAEGHCNELIERNSLSLKYAGFLPTENFDLSQIQKLEEEEGGNTDNVIKRLDEMFDRFQSNELQEVFRGMGVSRTGNFSMTEVIDKLNLKDTALMRHVLSSFGTDGNNVFDLSEFKFINENILRHEMDLVFTVFDVDKNKLVSKEDVIRLTEIESESKMKSSNRATALDKLSKKIKDPGWTRRDFRQFLSKHKIEIPDSI</sequence>
<dbReference type="InterPro" id="IPR011992">
    <property type="entry name" value="EF-hand-dom_pair"/>
</dbReference>
<proteinExistence type="predicted"/>
<protein>
    <submittedName>
        <fullName evidence="2">Uncharacterized protein</fullName>
    </submittedName>
</protein>